<dbReference type="EMBL" id="CP020814">
    <property type="protein sequence ID" value="ARK31886.1"/>
    <property type="molecule type" value="Genomic_DNA"/>
</dbReference>
<comment type="catalytic activity">
    <reaction evidence="1 11">
        <text>5-(2-hydroxyethyl)-4-methylthiazole + ATP = 4-methyl-5-(2-phosphooxyethyl)-thiazole + ADP + H(+)</text>
        <dbReference type="Rhea" id="RHEA:24212"/>
        <dbReference type="ChEBI" id="CHEBI:15378"/>
        <dbReference type="ChEBI" id="CHEBI:17957"/>
        <dbReference type="ChEBI" id="CHEBI:30616"/>
        <dbReference type="ChEBI" id="CHEBI:58296"/>
        <dbReference type="ChEBI" id="CHEBI:456216"/>
        <dbReference type="EC" id="2.7.1.50"/>
    </reaction>
</comment>
<proteinExistence type="inferred from homology"/>
<dbReference type="InterPro" id="IPR000417">
    <property type="entry name" value="Hyethyz_kinase"/>
</dbReference>
<evidence type="ECO:0000313" key="13">
    <source>
        <dbReference type="Proteomes" id="UP000193006"/>
    </source>
</evidence>
<evidence type="ECO:0000256" key="10">
    <source>
        <dbReference type="ARBA" id="ARBA00022977"/>
    </source>
</evidence>
<protein>
    <recommendedName>
        <fullName evidence="11">Hydroxyethylthiazole kinase</fullName>
        <ecNumber evidence="11">2.7.1.50</ecNumber>
    </recommendedName>
    <alternativeName>
        <fullName evidence="11">4-methyl-5-beta-hydroxyethylthiazole kinase</fullName>
        <shortName evidence="11">TH kinase</shortName>
        <shortName evidence="11">Thz kinase</shortName>
    </alternativeName>
</protein>
<evidence type="ECO:0000256" key="4">
    <source>
        <dbReference type="ARBA" id="ARBA00022679"/>
    </source>
</evidence>
<dbReference type="InterPro" id="IPR029056">
    <property type="entry name" value="Ribokinase-like"/>
</dbReference>
<comment type="function">
    <text evidence="11">Catalyzes the phosphorylation of the hydroxyl group of 4-methyl-5-beta-hydroxyethylthiazole (THZ).</text>
</comment>
<reference evidence="12 13" key="1">
    <citation type="submission" date="2017-04" db="EMBL/GenBank/DDBJ databases">
        <title>Bacillus krulwichiae AM31D Genome sequencing and assembly.</title>
        <authorList>
            <person name="Krulwich T.A."/>
            <person name="Anastor L."/>
            <person name="Ehrlich R."/>
            <person name="Ehrlich G.D."/>
            <person name="Janto B."/>
        </authorList>
    </citation>
    <scope>NUCLEOTIDE SEQUENCE [LARGE SCALE GENOMIC DNA]</scope>
    <source>
        <strain evidence="12 13">AM31D</strain>
    </source>
</reference>
<keyword evidence="6 11" id="KW-0547">Nucleotide-binding</keyword>
<dbReference type="GO" id="GO:0004417">
    <property type="term" value="F:hydroxyethylthiazole kinase activity"/>
    <property type="evidence" value="ECO:0007669"/>
    <property type="project" value="UniProtKB-UniRule"/>
</dbReference>
<dbReference type="GO" id="GO:0000287">
    <property type="term" value="F:magnesium ion binding"/>
    <property type="evidence" value="ECO:0007669"/>
    <property type="project" value="UniProtKB-UniRule"/>
</dbReference>
<feature type="binding site" evidence="11">
    <location>
        <position position="161"/>
    </location>
    <ligand>
        <name>ATP</name>
        <dbReference type="ChEBI" id="CHEBI:30616"/>
    </ligand>
</feature>
<dbReference type="NCBIfam" id="TIGR00694">
    <property type="entry name" value="thiM"/>
    <property type="match status" value="1"/>
</dbReference>
<dbReference type="Pfam" id="PF02110">
    <property type="entry name" value="HK"/>
    <property type="match status" value="1"/>
</dbReference>
<dbReference type="NCBIfam" id="NF006830">
    <property type="entry name" value="PRK09355.1"/>
    <property type="match status" value="1"/>
</dbReference>
<dbReference type="GO" id="GO:0005524">
    <property type="term" value="F:ATP binding"/>
    <property type="evidence" value="ECO:0007669"/>
    <property type="project" value="UniProtKB-UniRule"/>
</dbReference>
<keyword evidence="10 11" id="KW-0784">Thiamine biosynthesis</keyword>
<keyword evidence="9 11" id="KW-0460">Magnesium</keyword>
<evidence type="ECO:0000256" key="8">
    <source>
        <dbReference type="ARBA" id="ARBA00022840"/>
    </source>
</evidence>
<evidence type="ECO:0000256" key="1">
    <source>
        <dbReference type="ARBA" id="ARBA00001771"/>
    </source>
</evidence>
<name>A0A1X9MEP5_9BACI</name>
<keyword evidence="13" id="KW-1185">Reference proteome</keyword>
<dbReference type="PRINTS" id="PR01099">
    <property type="entry name" value="HYETHTZKNASE"/>
</dbReference>
<dbReference type="HAMAP" id="MF_00228">
    <property type="entry name" value="Thz_kinase"/>
    <property type="match status" value="1"/>
</dbReference>
<evidence type="ECO:0000256" key="2">
    <source>
        <dbReference type="ARBA" id="ARBA00001946"/>
    </source>
</evidence>
<keyword evidence="4 11" id="KW-0808">Transferase</keyword>
<dbReference type="SUPFAM" id="SSF53613">
    <property type="entry name" value="Ribokinase-like"/>
    <property type="match status" value="1"/>
</dbReference>
<evidence type="ECO:0000313" key="12">
    <source>
        <dbReference type="EMBL" id="ARK31886.1"/>
    </source>
</evidence>
<keyword evidence="8 11" id="KW-0067">ATP-binding</keyword>
<keyword evidence="7 11" id="KW-0418">Kinase</keyword>
<evidence type="ECO:0000256" key="5">
    <source>
        <dbReference type="ARBA" id="ARBA00022723"/>
    </source>
</evidence>
<dbReference type="PIRSF" id="PIRSF000513">
    <property type="entry name" value="Thz_kinase"/>
    <property type="match status" value="1"/>
</dbReference>
<feature type="binding site" evidence="11">
    <location>
        <position position="40"/>
    </location>
    <ligand>
        <name>substrate</name>
    </ligand>
</feature>
<dbReference type="KEGG" id="bkw:BkAM31D_19715"/>
<organism evidence="12 13">
    <name type="scientific">Halalkalibacter krulwichiae</name>
    <dbReference type="NCBI Taxonomy" id="199441"/>
    <lineage>
        <taxon>Bacteria</taxon>
        <taxon>Bacillati</taxon>
        <taxon>Bacillota</taxon>
        <taxon>Bacilli</taxon>
        <taxon>Bacillales</taxon>
        <taxon>Bacillaceae</taxon>
        <taxon>Halalkalibacter</taxon>
    </lineage>
</organism>
<evidence type="ECO:0000256" key="6">
    <source>
        <dbReference type="ARBA" id="ARBA00022741"/>
    </source>
</evidence>
<dbReference type="EC" id="2.7.1.50" evidence="11"/>
<dbReference type="Gene3D" id="3.40.1190.20">
    <property type="match status" value="1"/>
</dbReference>
<dbReference type="STRING" id="199441.BkAM31D_19715"/>
<gene>
    <name evidence="11 12" type="primary">thiM</name>
    <name evidence="12" type="ORF">BkAM31D_19715</name>
</gene>
<sequence>MINMLEQIRETNPLVHCMTNVVVTNFTANGLLALGASPVMAYAKEEVADLASIAGALLLNIGTLSSEQIDNMVLAGKAANKAGVPVIMDPVGAGATTFRTSMSKRILDEVDVAILRGNAGEIASLVDVEANVKGVDGSMEGDKIELAKQAALHFSCTVVVTGEVDVITDGSIVHTVYNGHPWLTKVVGTGCLLGGVVASFAAVGREDLVNAAKEAVTYFGIAGEKAYEKTKEKGIGSFQEAFLNCLFTLTDQDVDELRRTEA</sequence>
<comment type="cofactor">
    <cofactor evidence="2 11">
        <name>Mg(2+)</name>
        <dbReference type="ChEBI" id="CHEBI:18420"/>
    </cofactor>
</comment>
<feature type="binding site" evidence="11">
    <location>
        <position position="188"/>
    </location>
    <ligand>
        <name>substrate</name>
    </ligand>
</feature>
<evidence type="ECO:0000256" key="11">
    <source>
        <dbReference type="HAMAP-Rule" id="MF_00228"/>
    </source>
</evidence>
<keyword evidence="5 11" id="KW-0479">Metal-binding</keyword>
<dbReference type="GO" id="GO:0009229">
    <property type="term" value="P:thiamine diphosphate biosynthetic process"/>
    <property type="evidence" value="ECO:0007669"/>
    <property type="project" value="UniProtKB-UniRule"/>
</dbReference>
<dbReference type="Proteomes" id="UP000193006">
    <property type="component" value="Chromosome"/>
</dbReference>
<dbReference type="AlphaFoldDB" id="A0A1X9MEP5"/>
<comment type="similarity">
    <text evidence="11">Belongs to the Thz kinase family.</text>
</comment>
<evidence type="ECO:0000256" key="9">
    <source>
        <dbReference type="ARBA" id="ARBA00022842"/>
    </source>
</evidence>
<evidence type="ECO:0000256" key="3">
    <source>
        <dbReference type="ARBA" id="ARBA00004868"/>
    </source>
</evidence>
<evidence type="ECO:0000256" key="7">
    <source>
        <dbReference type="ARBA" id="ARBA00022777"/>
    </source>
</evidence>
<dbReference type="UniPathway" id="UPA00060">
    <property type="reaction ID" value="UER00139"/>
</dbReference>
<comment type="pathway">
    <text evidence="3 11">Cofactor biosynthesis; thiamine diphosphate biosynthesis; 4-methyl-5-(2-phosphoethyl)-thiazole from 5-(2-hydroxyethyl)-4-methylthiazole: step 1/1.</text>
</comment>
<feature type="binding site" evidence="11">
    <location>
        <position position="116"/>
    </location>
    <ligand>
        <name>ATP</name>
        <dbReference type="ChEBI" id="CHEBI:30616"/>
    </ligand>
</feature>
<dbReference type="GO" id="GO:0009228">
    <property type="term" value="P:thiamine biosynthetic process"/>
    <property type="evidence" value="ECO:0007669"/>
    <property type="project" value="UniProtKB-KW"/>
</dbReference>
<dbReference type="CDD" id="cd01170">
    <property type="entry name" value="THZ_kinase"/>
    <property type="match status" value="1"/>
</dbReference>
<accession>A0A1X9MEP5</accession>